<gene>
    <name evidence="1" type="ORF">PENANT_c062G01712</name>
</gene>
<comment type="caution">
    <text evidence="1">The sequence shown here is derived from an EMBL/GenBank/DDBJ whole genome shotgun (WGS) entry which is preliminary data.</text>
</comment>
<evidence type="ECO:0000313" key="1">
    <source>
        <dbReference type="EMBL" id="OQD79100.1"/>
    </source>
</evidence>
<organism evidence="1 2">
    <name type="scientific">Penicillium antarcticum</name>
    <dbReference type="NCBI Taxonomy" id="416450"/>
    <lineage>
        <taxon>Eukaryota</taxon>
        <taxon>Fungi</taxon>
        <taxon>Dikarya</taxon>
        <taxon>Ascomycota</taxon>
        <taxon>Pezizomycotina</taxon>
        <taxon>Eurotiomycetes</taxon>
        <taxon>Eurotiomycetidae</taxon>
        <taxon>Eurotiales</taxon>
        <taxon>Aspergillaceae</taxon>
        <taxon>Penicillium</taxon>
    </lineage>
</organism>
<dbReference type="EMBL" id="MDYN01000062">
    <property type="protein sequence ID" value="OQD79100.1"/>
    <property type="molecule type" value="Genomic_DNA"/>
</dbReference>
<name>A0A1V6PPX5_9EURO</name>
<reference evidence="2" key="1">
    <citation type="journal article" date="2017" name="Nat. Microbiol.">
        <title>Global analysis of biosynthetic gene clusters reveals vast potential of secondary metabolite production in Penicillium species.</title>
        <authorList>
            <person name="Nielsen J.C."/>
            <person name="Grijseels S."/>
            <person name="Prigent S."/>
            <person name="Ji B."/>
            <person name="Dainat J."/>
            <person name="Nielsen K.F."/>
            <person name="Frisvad J.C."/>
            <person name="Workman M."/>
            <person name="Nielsen J."/>
        </authorList>
    </citation>
    <scope>NUCLEOTIDE SEQUENCE [LARGE SCALE GENOMIC DNA]</scope>
    <source>
        <strain evidence="2">IBT 31811</strain>
    </source>
</reference>
<sequence length="103" mass="11121">MYQDRPRLELKAHPVYLLALAALADNLITPDQIRSAVPPIGNSVEIHGMTFPPLQAEDSVSRLRMTPGADGHCQADVLMSAGWARLTTDLVADASKYETTGSC</sequence>
<accession>A0A1V6PPX5</accession>
<proteinExistence type="predicted"/>
<keyword evidence="2" id="KW-1185">Reference proteome</keyword>
<dbReference type="Proteomes" id="UP000191672">
    <property type="component" value="Unassembled WGS sequence"/>
</dbReference>
<evidence type="ECO:0000313" key="2">
    <source>
        <dbReference type="Proteomes" id="UP000191672"/>
    </source>
</evidence>
<protein>
    <submittedName>
        <fullName evidence="1">Uncharacterized protein</fullName>
    </submittedName>
</protein>
<dbReference type="AlphaFoldDB" id="A0A1V6PPX5"/>